<comment type="caution">
    <text evidence="1">The sequence shown here is derived from an EMBL/GenBank/DDBJ whole genome shotgun (WGS) entry which is preliminary data.</text>
</comment>
<dbReference type="Proteomes" id="UP000274822">
    <property type="component" value="Unassembled WGS sequence"/>
</dbReference>
<dbReference type="EMBL" id="RBNJ01021285">
    <property type="protein sequence ID" value="RUS20034.1"/>
    <property type="molecule type" value="Genomic_DNA"/>
</dbReference>
<evidence type="ECO:0000313" key="1">
    <source>
        <dbReference type="EMBL" id="RUS20034.1"/>
    </source>
</evidence>
<sequence length="121" mass="14280">MYERGRASNFFTLPVVLTRLWLNDVYIRHSIRYPRVLRPNPEICGYEIPNPSFRGTYQKSVLTESIIDDYWILDCFLFPANKGLSHASLSLKSLFHHHSYYIRTYLMSHRANQNTKSPTLL</sequence>
<accession>A0A433PR80</accession>
<proteinExistence type="predicted"/>
<organism evidence="1 2">
    <name type="scientific">Jimgerdemannia flammicorona</name>
    <dbReference type="NCBI Taxonomy" id="994334"/>
    <lineage>
        <taxon>Eukaryota</taxon>
        <taxon>Fungi</taxon>
        <taxon>Fungi incertae sedis</taxon>
        <taxon>Mucoromycota</taxon>
        <taxon>Mucoromycotina</taxon>
        <taxon>Endogonomycetes</taxon>
        <taxon>Endogonales</taxon>
        <taxon>Endogonaceae</taxon>
        <taxon>Jimgerdemannia</taxon>
    </lineage>
</organism>
<gene>
    <name evidence="1" type="ORF">BC938DRAFT_475641</name>
</gene>
<dbReference type="AlphaFoldDB" id="A0A433PR80"/>
<reference evidence="1 2" key="1">
    <citation type="journal article" date="2018" name="New Phytol.">
        <title>Phylogenomics of Endogonaceae and evolution of mycorrhizas within Mucoromycota.</title>
        <authorList>
            <person name="Chang Y."/>
            <person name="Desiro A."/>
            <person name="Na H."/>
            <person name="Sandor L."/>
            <person name="Lipzen A."/>
            <person name="Clum A."/>
            <person name="Barry K."/>
            <person name="Grigoriev I.V."/>
            <person name="Martin F.M."/>
            <person name="Stajich J.E."/>
            <person name="Smith M.E."/>
            <person name="Bonito G."/>
            <person name="Spatafora J.W."/>
        </authorList>
    </citation>
    <scope>NUCLEOTIDE SEQUENCE [LARGE SCALE GENOMIC DNA]</scope>
    <source>
        <strain evidence="1 2">AD002</strain>
    </source>
</reference>
<evidence type="ECO:0000313" key="2">
    <source>
        <dbReference type="Proteomes" id="UP000274822"/>
    </source>
</evidence>
<keyword evidence="2" id="KW-1185">Reference proteome</keyword>
<protein>
    <submittedName>
        <fullName evidence="1">Uncharacterized protein</fullName>
    </submittedName>
</protein>
<name>A0A433PR80_9FUNG</name>